<dbReference type="Proteomes" id="UP001163846">
    <property type="component" value="Unassembled WGS sequence"/>
</dbReference>
<dbReference type="EMBL" id="MU807483">
    <property type="protein sequence ID" value="KAJ3831426.1"/>
    <property type="molecule type" value="Genomic_DNA"/>
</dbReference>
<sequence length="556" mass="63571">MSRQSNTNKKSCLVCGDLFSPNVYTRHLQKCEREARDLKTTQEFRRKATHTLNFASKFNTLNARSRVTEESQMPSGLDPGWPEGNESGLNNFDHEPDPSECNELQPDDIKIEFHPKSGMGCETMHFEDYDKSDHQSNLTPPDSTPWKPWRSRIDFEIASLVLESHMTRKQTNKLFSILKRANGPSISSEFTLKDYDEMQDLWDLAATRSTNYELLYRPIWDWLQELLLNPDIVSRMQWDARRLYKYDVASGTWKHFIEEAWSAESWWSVQEKLPQGAKPLCIIFYADKNKLSSFSTAKGYPVIVRCANLPMDIRNGAGTAGGRVVGWLPIITEDATHSGKAGYADFKNIVWHKSVGKIFESMLQHSMTGYTMICGDGVCRTLFPVVLIESADFEEQTTICLTRGTMSLVPCVRCEIPKDELANFHIALIKRTAQSTVDIINRAMQAGTKGEQEAILKEHGLRPYINTFFHIANTDPHAAVSFDDLHFLDSGMWEDHLFEQAKVYMKIVGRNSSVTVDRRFKTFPRWSNLHHFKEGISKITFNDGSKNHDISKACIQ</sequence>
<feature type="region of interest" description="Disordered" evidence="1">
    <location>
        <begin position="67"/>
        <end position="86"/>
    </location>
</feature>
<keyword evidence="3" id="KW-1185">Reference proteome</keyword>
<accession>A0AA38NVP9</accession>
<dbReference type="Pfam" id="PF18759">
    <property type="entry name" value="Plavaka"/>
    <property type="match status" value="1"/>
</dbReference>
<dbReference type="AlphaFoldDB" id="A0AA38NVP9"/>
<gene>
    <name evidence="2" type="ORF">F5878DRAFT_647640</name>
</gene>
<evidence type="ECO:0000313" key="3">
    <source>
        <dbReference type="Proteomes" id="UP001163846"/>
    </source>
</evidence>
<reference evidence="2" key="1">
    <citation type="submission" date="2022-08" db="EMBL/GenBank/DDBJ databases">
        <authorList>
            <consortium name="DOE Joint Genome Institute"/>
            <person name="Min B."/>
            <person name="Riley R."/>
            <person name="Sierra-Patev S."/>
            <person name="Naranjo-Ortiz M."/>
            <person name="Looney B."/>
            <person name="Konkel Z."/>
            <person name="Slot J.C."/>
            <person name="Sakamoto Y."/>
            <person name="Steenwyk J.L."/>
            <person name="Rokas A."/>
            <person name="Carro J."/>
            <person name="Camarero S."/>
            <person name="Ferreira P."/>
            <person name="Molpeceres G."/>
            <person name="Ruiz-Duenas F.J."/>
            <person name="Serrano A."/>
            <person name="Henrissat B."/>
            <person name="Drula E."/>
            <person name="Hughes K.W."/>
            <person name="Mata J.L."/>
            <person name="Ishikawa N.K."/>
            <person name="Vargas-Isla R."/>
            <person name="Ushijima S."/>
            <person name="Smith C.A."/>
            <person name="Ahrendt S."/>
            <person name="Andreopoulos W."/>
            <person name="He G."/>
            <person name="Labutti K."/>
            <person name="Lipzen A."/>
            <person name="Ng V."/>
            <person name="Sandor L."/>
            <person name="Barry K."/>
            <person name="Martinez A.T."/>
            <person name="Xiao Y."/>
            <person name="Gibbons J.G."/>
            <person name="Terashima K."/>
            <person name="Hibbett D.S."/>
            <person name="Grigoriev I.V."/>
        </authorList>
    </citation>
    <scope>NUCLEOTIDE SEQUENCE</scope>
    <source>
        <strain evidence="2">TFB9207</strain>
    </source>
</reference>
<evidence type="ECO:0000256" key="1">
    <source>
        <dbReference type="SAM" id="MobiDB-lite"/>
    </source>
</evidence>
<proteinExistence type="predicted"/>
<protein>
    <submittedName>
        <fullName evidence="2">Uncharacterized protein</fullName>
    </submittedName>
</protein>
<name>A0AA38NVP9_9AGAR</name>
<dbReference type="InterPro" id="IPR041078">
    <property type="entry name" value="Plavaka"/>
</dbReference>
<evidence type="ECO:0000313" key="2">
    <source>
        <dbReference type="EMBL" id="KAJ3831426.1"/>
    </source>
</evidence>
<organism evidence="2 3">
    <name type="scientific">Lentinula raphanica</name>
    <dbReference type="NCBI Taxonomy" id="153919"/>
    <lineage>
        <taxon>Eukaryota</taxon>
        <taxon>Fungi</taxon>
        <taxon>Dikarya</taxon>
        <taxon>Basidiomycota</taxon>
        <taxon>Agaricomycotina</taxon>
        <taxon>Agaricomycetes</taxon>
        <taxon>Agaricomycetidae</taxon>
        <taxon>Agaricales</taxon>
        <taxon>Marasmiineae</taxon>
        <taxon>Omphalotaceae</taxon>
        <taxon>Lentinula</taxon>
    </lineage>
</organism>
<comment type="caution">
    <text evidence="2">The sequence shown here is derived from an EMBL/GenBank/DDBJ whole genome shotgun (WGS) entry which is preliminary data.</text>
</comment>